<dbReference type="Gene3D" id="2.50.20.10">
    <property type="entry name" value="Lipoprotein localisation LolA/LolB/LppX"/>
    <property type="match status" value="1"/>
</dbReference>
<evidence type="ECO:0000259" key="5">
    <source>
        <dbReference type="Pfam" id="PF01258"/>
    </source>
</evidence>
<keyword evidence="8" id="KW-1185">Reference proteome</keyword>
<dbReference type="AlphaFoldDB" id="A0AAE0WB10"/>
<feature type="domain" description="DnaK suppressor protein DksA N-terminal" evidence="6">
    <location>
        <begin position="743"/>
        <end position="814"/>
    </location>
</feature>
<dbReference type="InterPro" id="IPR029046">
    <property type="entry name" value="LolA/LolB/LppX"/>
</dbReference>
<dbReference type="InterPro" id="IPR037187">
    <property type="entry name" value="DnaK_N"/>
</dbReference>
<proteinExistence type="predicted"/>
<dbReference type="Proteomes" id="UP001195483">
    <property type="component" value="Unassembled WGS sequence"/>
</dbReference>
<evidence type="ECO:0000313" key="8">
    <source>
        <dbReference type="Proteomes" id="UP001195483"/>
    </source>
</evidence>
<protein>
    <recommendedName>
        <fullName evidence="9">DksA C4-type domain-containing protein</fullName>
    </recommendedName>
</protein>
<dbReference type="SUPFAM" id="SSF57716">
    <property type="entry name" value="Glucocorticoid receptor-like (DNA-binding domain)"/>
    <property type="match status" value="1"/>
</dbReference>
<dbReference type="PANTHER" id="PTHR33823:SF2">
    <property type="entry name" value="RNA POLYMERASE-BINDING TRANSCRIPTION FACTOR DKSA"/>
    <property type="match status" value="1"/>
</dbReference>
<keyword evidence="2" id="KW-0863">Zinc-finger</keyword>
<evidence type="ECO:0008006" key="9">
    <source>
        <dbReference type="Google" id="ProtNLM"/>
    </source>
</evidence>
<name>A0AAE0WB10_9BIVA</name>
<dbReference type="InterPro" id="IPR048489">
    <property type="entry name" value="DksA_N"/>
</dbReference>
<dbReference type="EMBL" id="JAEAOA010001141">
    <property type="protein sequence ID" value="KAK3606977.1"/>
    <property type="molecule type" value="Genomic_DNA"/>
</dbReference>
<keyword evidence="4" id="KW-0812">Transmembrane</keyword>
<dbReference type="SUPFAM" id="SSF89392">
    <property type="entry name" value="Prokaryotic lipoproteins and lipoprotein localization factors"/>
    <property type="match status" value="1"/>
</dbReference>
<reference evidence="7" key="1">
    <citation type="journal article" date="2021" name="Genome Biol. Evol.">
        <title>A High-Quality Reference Genome for a Parasitic Bivalve with Doubly Uniparental Inheritance (Bivalvia: Unionida).</title>
        <authorList>
            <person name="Smith C.H."/>
        </authorList>
    </citation>
    <scope>NUCLEOTIDE SEQUENCE</scope>
    <source>
        <strain evidence="7">CHS0354</strain>
    </source>
</reference>
<dbReference type="Gene3D" id="1.20.120.910">
    <property type="entry name" value="DksA, coiled-coil domain"/>
    <property type="match status" value="1"/>
</dbReference>
<keyword evidence="3" id="KW-0862">Zinc</keyword>
<reference evidence="7" key="2">
    <citation type="journal article" date="2021" name="Genome Biol. Evol.">
        <title>Developing a high-quality reference genome for a parasitic bivalve with doubly uniparental inheritance (Bivalvia: Unionida).</title>
        <authorList>
            <person name="Smith C.H."/>
        </authorList>
    </citation>
    <scope>NUCLEOTIDE SEQUENCE</scope>
    <source>
        <strain evidence="7">CHS0354</strain>
        <tissue evidence="7">Mantle</tissue>
    </source>
</reference>
<dbReference type="InterPro" id="IPR000962">
    <property type="entry name" value="Znf_DskA_TraR"/>
</dbReference>
<keyword evidence="1" id="KW-0479">Metal-binding</keyword>
<dbReference type="Pfam" id="PF01258">
    <property type="entry name" value="zf-dskA_traR"/>
    <property type="match status" value="1"/>
</dbReference>
<comment type="caution">
    <text evidence="7">The sequence shown here is derived from an EMBL/GenBank/DDBJ whole genome shotgun (WGS) entry which is preliminary data.</text>
</comment>
<keyword evidence="4" id="KW-1133">Transmembrane helix</keyword>
<dbReference type="InterPro" id="IPR004564">
    <property type="entry name" value="OM_lipoprot_carrier_LolA-like"/>
</dbReference>
<accession>A0AAE0WB10</accession>
<dbReference type="PANTHER" id="PTHR33823">
    <property type="entry name" value="RNA POLYMERASE-BINDING TRANSCRIPTION FACTOR DKSA-RELATED"/>
    <property type="match status" value="1"/>
</dbReference>
<dbReference type="GO" id="GO:0008270">
    <property type="term" value="F:zinc ion binding"/>
    <property type="evidence" value="ECO:0007669"/>
    <property type="project" value="UniProtKB-KW"/>
</dbReference>
<gene>
    <name evidence="7" type="ORF">CHS0354_018573</name>
</gene>
<dbReference type="SUPFAM" id="SSF109635">
    <property type="entry name" value="DnaK suppressor protein DksA, alpha-hairpin domain"/>
    <property type="match status" value="1"/>
</dbReference>
<evidence type="ECO:0000256" key="2">
    <source>
        <dbReference type="ARBA" id="ARBA00022771"/>
    </source>
</evidence>
<evidence type="ECO:0000313" key="7">
    <source>
        <dbReference type="EMBL" id="KAK3606977.1"/>
    </source>
</evidence>
<dbReference type="Pfam" id="PF03548">
    <property type="entry name" value="LolA"/>
    <property type="match status" value="1"/>
</dbReference>
<evidence type="ECO:0000256" key="4">
    <source>
        <dbReference type="SAM" id="Phobius"/>
    </source>
</evidence>
<feature type="transmembrane region" description="Helical" evidence="4">
    <location>
        <begin position="20"/>
        <end position="40"/>
    </location>
</feature>
<dbReference type="PROSITE" id="PS51128">
    <property type="entry name" value="ZF_DKSA_2"/>
    <property type="match status" value="1"/>
</dbReference>
<dbReference type="Pfam" id="PF21157">
    <property type="entry name" value="DksA_N"/>
    <property type="match status" value="1"/>
</dbReference>
<reference evidence="7" key="3">
    <citation type="submission" date="2023-05" db="EMBL/GenBank/DDBJ databases">
        <authorList>
            <person name="Smith C.H."/>
        </authorList>
    </citation>
    <scope>NUCLEOTIDE SEQUENCE</scope>
    <source>
        <strain evidence="7">CHS0354</strain>
        <tissue evidence="7">Mantle</tissue>
    </source>
</reference>
<sequence>MLLRLFTPHSLKRQKILRIFFVYLCVGGWAVNFFGTRLLIAQELYVAYPIYNEEESRRAVRRQRTVQYYRHGDTITTRFDEKLTVMFINGNLIRLMPNTSVRIKYYREYNNIRREFEAQYVLEKGHAIFMMAPNNLLGSIETPNIRITNIQNLLIAVSRSGELTSVTVTLGQPVISNRIYQKQIYPGQHIKDIGYTLNFENDIQISQKLIQTKSDHRVIDLSDDTFLSTGFSGQLVVRNTLENSQESFPVFLYSSTPGTLLLKDTALNSRGFVYQGISIGHIRQAALQYEKIFFLFLPDTPDQLHIAGQGLHMPVNAPPKKELPKIDPAIQPILPIQTVRHKKLWAALTAVMLFYSVNVFSSDKDISGIYDRIRKTASISADFEQLTYTIAVNRKTSATGSALFIFPGMSRWDYSTPEVQSIYADYEYIKFVDPILETVSIKKLQGNVSAAALLLLSGNAPKPEDFTVPDKPEKTPLSCKGRLIYLRPAGKDLIKEIHLCYRPQALFFDAVYILEHNGNYRIFNFANIRAVKPDIQKLTFDIPKGWESAAAQEFYGDAEHRGILNAGEEIIIFPENRRNNNLYLNRELLITAENGVIKSALKTLTGVVYVVNLTGEERPELNFHPFKPDTQSVKEEQVLITDGEGDSRNVYYLEESGAIKSMQVKFKSASGFKFLNNKSVFYVIKGSFADDNGGKYYLLNIYMADTASGNITTIKRDLRTADTRIKLEWKSGSERLMELSASQKKQLEAALLQMKKEVSDEITAGTEDLKYASHEGYSDPIDRAKSESEHVISLRIKDREKKLLSKISSALERLKNDEINICRECDEEIGFNRLMARPVTDLCISCKERQEQSEYNAKIT</sequence>
<evidence type="ECO:0000256" key="1">
    <source>
        <dbReference type="ARBA" id="ARBA00022723"/>
    </source>
</evidence>
<evidence type="ECO:0000256" key="3">
    <source>
        <dbReference type="ARBA" id="ARBA00022833"/>
    </source>
</evidence>
<keyword evidence="4" id="KW-0472">Membrane</keyword>
<organism evidence="7 8">
    <name type="scientific">Potamilus streckersoni</name>
    <dbReference type="NCBI Taxonomy" id="2493646"/>
    <lineage>
        <taxon>Eukaryota</taxon>
        <taxon>Metazoa</taxon>
        <taxon>Spiralia</taxon>
        <taxon>Lophotrochozoa</taxon>
        <taxon>Mollusca</taxon>
        <taxon>Bivalvia</taxon>
        <taxon>Autobranchia</taxon>
        <taxon>Heteroconchia</taxon>
        <taxon>Palaeoheterodonta</taxon>
        <taxon>Unionida</taxon>
        <taxon>Unionoidea</taxon>
        <taxon>Unionidae</taxon>
        <taxon>Ambleminae</taxon>
        <taxon>Lampsilini</taxon>
        <taxon>Potamilus</taxon>
    </lineage>
</organism>
<evidence type="ECO:0000259" key="6">
    <source>
        <dbReference type="Pfam" id="PF21157"/>
    </source>
</evidence>
<dbReference type="CDD" id="cd16325">
    <property type="entry name" value="LolA"/>
    <property type="match status" value="1"/>
</dbReference>
<feature type="domain" description="Zinc finger DksA/TraR C4-type" evidence="5">
    <location>
        <begin position="821"/>
        <end position="852"/>
    </location>
</feature>